<gene>
    <name evidence="2" type="ORF">BET01_16065</name>
</gene>
<organism evidence="2 3">
    <name type="scientific">Lacrimispora algidixylanolytica</name>
    <dbReference type="NCBI Taxonomy" id="94868"/>
    <lineage>
        <taxon>Bacteria</taxon>
        <taxon>Bacillati</taxon>
        <taxon>Bacillota</taxon>
        <taxon>Clostridia</taxon>
        <taxon>Lachnospirales</taxon>
        <taxon>Lachnospiraceae</taxon>
        <taxon>Lacrimispora</taxon>
    </lineage>
</organism>
<dbReference type="AlphaFoldDB" id="A0A419T6R7"/>
<comment type="caution">
    <text evidence="2">The sequence shown here is derived from an EMBL/GenBank/DDBJ whole genome shotgun (WGS) entry which is preliminary data.</text>
</comment>
<evidence type="ECO:0008006" key="4">
    <source>
        <dbReference type="Google" id="ProtNLM"/>
    </source>
</evidence>
<sequence>MKTMYKKNSTRAIISIFFFILFGFGVSLQLKASIGQSVLNALAVTLSYGIEMKVGTILNVINSLFFLFYLLLRRTKLNQSDAIQILATILNGYIINFFLYQTLSFWTPNHYYQRIILYFTGLIFASISLGGVLAIGIIKFPLESLCLTISEKYHMNFSKIRMSCDVIFLAVALLLTFLMKSPLEVREGTVISILLLSPLLGVCYNYYTKIFSLEE</sequence>
<feature type="transmembrane region" description="Helical" evidence="1">
    <location>
        <begin position="115"/>
        <end position="138"/>
    </location>
</feature>
<accession>A0A419T6R7</accession>
<name>A0A419T6R7_9FIRM</name>
<keyword evidence="1" id="KW-1133">Transmembrane helix</keyword>
<dbReference type="PANTHER" id="PTHR40078:SF1">
    <property type="entry name" value="INTEGRAL MEMBRANE PROTEIN"/>
    <property type="match status" value="1"/>
</dbReference>
<protein>
    <recommendedName>
        <fullName evidence="4">YitT family protein</fullName>
    </recommendedName>
</protein>
<feature type="transmembrane region" description="Helical" evidence="1">
    <location>
        <begin position="159"/>
        <end position="178"/>
    </location>
</feature>
<keyword evidence="1" id="KW-0812">Transmembrane</keyword>
<feature type="transmembrane region" description="Helical" evidence="1">
    <location>
        <begin position="12"/>
        <end position="34"/>
    </location>
</feature>
<dbReference type="Proteomes" id="UP000284277">
    <property type="component" value="Unassembled WGS sequence"/>
</dbReference>
<dbReference type="PANTHER" id="PTHR40078">
    <property type="entry name" value="INTEGRAL MEMBRANE PROTEIN-RELATED"/>
    <property type="match status" value="1"/>
</dbReference>
<keyword evidence="1" id="KW-0472">Membrane</keyword>
<evidence type="ECO:0000313" key="2">
    <source>
        <dbReference type="EMBL" id="RKD33125.1"/>
    </source>
</evidence>
<feature type="transmembrane region" description="Helical" evidence="1">
    <location>
        <begin position="84"/>
        <end position="103"/>
    </location>
</feature>
<evidence type="ECO:0000256" key="1">
    <source>
        <dbReference type="SAM" id="Phobius"/>
    </source>
</evidence>
<keyword evidence="3" id="KW-1185">Reference proteome</keyword>
<dbReference type="EMBL" id="MCIA01000008">
    <property type="protein sequence ID" value="RKD33125.1"/>
    <property type="molecule type" value="Genomic_DNA"/>
</dbReference>
<dbReference type="Pfam" id="PF19700">
    <property type="entry name" value="DUF6198"/>
    <property type="match status" value="1"/>
</dbReference>
<evidence type="ECO:0000313" key="3">
    <source>
        <dbReference type="Proteomes" id="UP000284277"/>
    </source>
</evidence>
<reference evidence="2 3" key="1">
    <citation type="submission" date="2016-08" db="EMBL/GenBank/DDBJ databases">
        <title>A new outlook on sporulation: Clostridium algidixylanolyticum.</title>
        <authorList>
            <person name="Poppleton D.I."/>
            <person name="Gribaldo S."/>
        </authorList>
    </citation>
    <scope>NUCLEOTIDE SEQUENCE [LARGE SCALE GENOMIC DNA]</scope>
    <source>
        <strain evidence="2 3">SPL73</strain>
    </source>
</reference>
<proteinExistence type="predicted"/>
<feature type="transmembrane region" description="Helical" evidence="1">
    <location>
        <begin position="190"/>
        <end position="207"/>
    </location>
</feature>
<feature type="transmembrane region" description="Helical" evidence="1">
    <location>
        <begin position="54"/>
        <end position="72"/>
    </location>
</feature>
<dbReference type="InterPro" id="IPR038750">
    <property type="entry name" value="YczE/YyaS-like"/>
</dbReference>